<gene>
    <name evidence="1" type="ORF">PYH38_003547</name>
</gene>
<keyword evidence="2" id="KW-1185">Reference proteome</keyword>
<protein>
    <submittedName>
        <fullName evidence="1">Nucleotidyltransferase family protein</fullName>
    </submittedName>
</protein>
<sequence length="362" mass="40745">MTGNSYRNLLALASCLDGKPPKEINWDELIALANNSLTISFLALATAKFPETVGVPEDVRKYLAVLYERNTQRNLRLKTQLKEAVNCLNRVDIEPIVIKGTAILLARAPSEIGARILTDLDILVRPADMPGAITALQSIGYEIQFTAGDGSWPGNPKFHLPAVLVRPTDVGSIDLQCRPKGPISFSDIERLYRHSSRTAVDGGVVHIPSALAQIVFLILHDQFQDGDYWRGLVDLRHLFDIANIVRSNDVRWETLRSLFADGYERNAADTQILTAATLFRIDNATKLTFGKLPHLQLARRKMQIERQYLAVPLTLLTLLTEVAHYSSWDRYGGEPYPSRWQEAKRKARELRRIFRPKPLGKV</sequence>
<proteinExistence type="predicted"/>
<dbReference type="InterPro" id="IPR039498">
    <property type="entry name" value="NTP_transf_5"/>
</dbReference>
<dbReference type="Proteomes" id="UP001235547">
    <property type="component" value="Chromosome 1"/>
</dbReference>
<accession>A0ABY8D175</accession>
<organism evidence="1 2">
    <name type="scientific">Sinorhizobium numidicum</name>
    <dbReference type="NCBI Taxonomy" id="680248"/>
    <lineage>
        <taxon>Bacteria</taxon>
        <taxon>Pseudomonadati</taxon>
        <taxon>Pseudomonadota</taxon>
        <taxon>Alphaproteobacteria</taxon>
        <taxon>Hyphomicrobiales</taxon>
        <taxon>Rhizobiaceae</taxon>
        <taxon>Sinorhizobium/Ensifer group</taxon>
        <taxon>Sinorhizobium</taxon>
    </lineage>
</organism>
<reference evidence="1 2" key="1">
    <citation type="submission" date="2023-03" db="EMBL/GenBank/DDBJ databases">
        <authorList>
            <person name="Kaur S."/>
            <person name="Espinosa-Saiz D."/>
            <person name="Velazquez E."/>
            <person name="Menendez E."/>
            <person name="diCenzo G.C."/>
        </authorList>
    </citation>
    <scope>NUCLEOTIDE SEQUENCE [LARGE SCALE GENOMIC DNA]</scope>
    <source>
        <strain evidence="1 2">LMG 27395</strain>
    </source>
</reference>
<dbReference type="Pfam" id="PF14907">
    <property type="entry name" value="NTP_transf_5"/>
    <property type="match status" value="1"/>
</dbReference>
<dbReference type="RefSeq" id="WP_280735567.1">
    <property type="nucleotide sequence ID" value="NZ_CP120368.1"/>
</dbReference>
<name>A0ABY8D175_9HYPH</name>
<evidence type="ECO:0000313" key="1">
    <source>
        <dbReference type="EMBL" id="WEX84648.1"/>
    </source>
</evidence>
<evidence type="ECO:0000313" key="2">
    <source>
        <dbReference type="Proteomes" id="UP001235547"/>
    </source>
</evidence>
<dbReference type="EMBL" id="CP120371">
    <property type="protein sequence ID" value="WEX84648.1"/>
    <property type="molecule type" value="Genomic_DNA"/>
</dbReference>